<proteinExistence type="predicted"/>
<name>A0ABV9TAD1_9GAMM</name>
<keyword evidence="3" id="KW-1185">Reference proteome</keyword>
<dbReference type="Proteomes" id="UP001595926">
    <property type="component" value="Unassembled WGS sequence"/>
</dbReference>
<dbReference type="CDD" id="cd00761">
    <property type="entry name" value="Glyco_tranf_GTA_type"/>
    <property type="match status" value="1"/>
</dbReference>
<reference evidence="3" key="1">
    <citation type="journal article" date="2019" name="Int. J. Syst. Evol. Microbiol.">
        <title>The Global Catalogue of Microorganisms (GCM) 10K type strain sequencing project: providing services to taxonomists for standard genome sequencing and annotation.</title>
        <authorList>
            <consortium name="The Broad Institute Genomics Platform"/>
            <consortium name="The Broad Institute Genome Sequencing Center for Infectious Disease"/>
            <person name="Wu L."/>
            <person name="Ma J."/>
        </authorList>
    </citation>
    <scope>NUCLEOTIDE SEQUENCE [LARGE SCALE GENOMIC DNA]</scope>
    <source>
        <strain evidence="3">CGMCC 1.13718</strain>
    </source>
</reference>
<feature type="domain" description="Glycosyltransferase 2-like" evidence="1">
    <location>
        <begin position="13"/>
        <end position="155"/>
    </location>
</feature>
<evidence type="ECO:0000313" key="3">
    <source>
        <dbReference type="Proteomes" id="UP001595926"/>
    </source>
</evidence>
<organism evidence="2 3">
    <name type="scientific">Pseudofrancisella aestuarii</name>
    <dbReference type="NCBI Taxonomy" id="2670347"/>
    <lineage>
        <taxon>Bacteria</taxon>
        <taxon>Pseudomonadati</taxon>
        <taxon>Pseudomonadota</taxon>
        <taxon>Gammaproteobacteria</taxon>
        <taxon>Thiotrichales</taxon>
        <taxon>Francisellaceae</taxon>
        <taxon>Pseudofrancisella</taxon>
    </lineage>
</organism>
<evidence type="ECO:0000313" key="2">
    <source>
        <dbReference type="EMBL" id="MFC4892086.1"/>
    </source>
</evidence>
<dbReference type="SUPFAM" id="SSF53448">
    <property type="entry name" value="Nucleotide-diphospho-sugar transferases"/>
    <property type="match status" value="1"/>
</dbReference>
<dbReference type="InterPro" id="IPR029044">
    <property type="entry name" value="Nucleotide-diphossugar_trans"/>
</dbReference>
<dbReference type="Gene3D" id="3.90.550.10">
    <property type="entry name" value="Spore Coat Polysaccharide Biosynthesis Protein SpsA, Chain A"/>
    <property type="match status" value="1"/>
</dbReference>
<dbReference type="InterPro" id="IPR001173">
    <property type="entry name" value="Glyco_trans_2-like"/>
</dbReference>
<protein>
    <submittedName>
        <fullName evidence="2">Glycosyltransferase family 2 protein</fullName>
    </submittedName>
</protein>
<accession>A0ABV9TAD1</accession>
<sequence>MLNKEIRPEILLSIIIPHYKTYELLIKLLKTIPDKPSIEVIIVDDLSNDSRLKSLEGFFENVKFNLILNDYHSNAGHCRNVGLSLASGKWLFFADSDDFFLDNLYDNISCYFNSDNDVVYYYPASKNEHGEQGARHLIYEKIFNSYVKNPNEINLLSLRFKTHAVWAKLIKRQLILDNEIKFDEIAFANDVMFSTRVGLHMKKFAFAPEKIYCVTRRYGSLTVTLSRESLLIRMYALINQYNFLKNKVTIHKMKQINISGLHIFMKSLRCSICFGIKVYIIFRKNNIPVFRKMTFIEYCDVKYLVKKIIAFKNDAKYEVKK</sequence>
<gene>
    <name evidence="2" type="ORF">ACFPDQ_03360</name>
</gene>
<dbReference type="RefSeq" id="WP_159240198.1">
    <property type="nucleotide sequence ID" value="NZ_JBHSJH010000001.1"/>
</dbReference>
<comment type="caution">
    <text evidence="2">The sequence shown here is derived from an EMBL/GenBank/DDBJ whole genome shotgun (WGS) entry which is preliminary data.</text>
</comment>
<dbReference type="Pfam" id="PF00535">
    <property type="entry name" value="Glycos_transf_2"/>
    <property type="match status" value="1"/>
</dbReference>
<dbReference type="PANTHER" id="PTHR22916">
    <property type="entry name" value="GLYCOSYLTRANSFERASE"/>
    <property type="match status" value="1"/>
</dbReference>
<evidence type="ECO:0000259" key="1">
    <source>
        <dbReference type="Pfam" id="PF00535"/>
    </source>
</evidence>
<dbReference type="EMBL" id="JBHSJH010000001">
    <property type="protein sequence ID" value="MFC4892086.1"/>
    <property type="molecule type" value="Genomic_DNA"/>
</dbReference>